<dbReference type="GO" id="GO:0006508">
    <property type="term" value="P:proteolysis"/>
    <property type="evidence" value="ECO:0007669"/>
    <property type="project" value="InterPro"/>
</dbReference>
<dbReference type="Proteomes" id="UP000280405">
    <property type="component" value="Unassembled WGS sequence"/>
</dbReference>
<feature type="signal peptide" evidence="1">
    <location>
        <begin position="1"/>
        <end position="25"/>
    </location>
</feature>
<dbReference type="GO" id="GO:0004175">
    <property type="term" value="F:endopeptidase activity"/>
    <property type="evidence" value="ECO:0007669"/>
    <property type="project" value="TreeGrafter"/>
</dbReference>
<dbReference type="RefSeq" id="WP_120382986.1">
    <property type="nucleotide sequence ID" value="NZ_RAXT01000004.1"/>
</dbReference>
<dbReference type="InterPro" id="IPR005151">
    <property type="entry name" value="Tail-specific_protease"/>
</dbReference>
<feature type="domain" description="Tail specific protease" evidence="2">
    <location>
        <begin position="107"/>
        <end position="348"/>
    </location>
</feature>
<dbReference type="InterPro" id="IPR029045">
    <property type="entry name" value="ClpP/crotonase-like_dom_sf"/>
</dbReference>
<dbReference type="GO" id="GO:0007165">
    <property type="term" value="P:signal transduction"/>
    <property type="evidence" value="ECO:0007669"/>
    <property type="project" value="TreeGrafter"/>
</dbReference>
<dbReference type="Gene3D" id="3.90.226.10">
    <property type="entry name" value="2-enoyl-CoA Hydratase, Chain A, domain 1"/>
    <property type="match status" value="1"/>
</dbReference>
<sequence>MSYRLTHASYLLLMSSILLPQNVQAVEDTVPMTSAECLQDIDFTAQFLLENDAGIQAQKWTAYPESIQHVLNTQKEKAAQVQTVKQCQDIAKPFLQAIRKGHVSLSSRSMEDYVQTSSTPQEDDLVTTKKLSDSTTYIFIPSFGLSIKDQLEKIIKNNQDNLLNAPYLILDLRKNAGGQDSSAEPVYKLLGKAEYWSEIPQIYTSPTNIQAYKDLQKVMPDTETKKKLGEIINKMEHNKNDWVYIEGNTSLFVDKIKKKDVLANPKKVVVLTDEDCGSSGEEFVKTVRQNPRVVTMGRNTYGVLDASNLRDIKTPSTKLSLWYATSYVHRRAGQEIDNIGIPPSIKLPVPKDQQAYDDEVKFAQMYLEKNL</sequence>
<evidence type="ECO:0000256" key="1">
    <source>
        <dbReference type="SAM" id="SignalP"/>
    </source>
</evidence>
<dbReference type="OrthoDB" id="9758793at2"/>
<dbReference type="SUPFAM" id="SSF52096">
    <property type="entry name" value="ClpP/crotonase"/>
    <property type="match status" value="1"/>
</dbReference>
<accession>A0A3A8EYQ9</accession>
<dbReference type="SMART" id="SM00245">
    <property type="entry name" value="TSPc"/>
    <property type="match status" value="1"/>
</dbReference>
<dbReference type="PANTHER" id="PTHR32060">
    <property type="entry name" value="TAIL-SPECIFIC PROTEASE"/>
    <property type="match status" value="1"/>
</dbReference>
<name>A0A3A8EYQ9_9GAMM</name>
<dbReference type="Pfam" id="PF03572">
    <property type="entry name" value="Peptidase_S41"/>
    <property type="match status" value="1"/>
</dbReference>
<evidence type="ECO:0000313" key="4">
    <source>
        <dbReference type="Proteomes" id="UP000280405"/>
    </source>
</evidence>
<gene>
    <name evidence="3" type="ORF">D7V20_03680</name>
</gene>
<keyword evidence="4" id="KW-1185">Reference proteome</keyword>
<dbReference type="PANTHER" id="PTHR32060:SF30">
    <property type="entry name" value="CARBOXY-TERMINAL PROCESSING PROTEASE CTPA"/>
    <property type="match status" value="1"/>
</dbReference>
<dbReference type="GO" id="GO:0008236">
    <property type="term" value="F:serine-type peptidase activity"/>
    <property type="evidence" value="ECO:0007669"/>
    <property type="project" value="InterPro"/>
</dbReference>
<feature type="chain" id="PRO_5017194816" description="Tail specific protease domain-containing protein" evidence="1">
    <location>
        <begin position="26"/>
        <end position="371"/>
    </location>
</feature>
<comment type="caution">
    <text evidence="3">The sequence shown here is derived from an EMBL/GenBank/DDBJ whole genome shotgun (WGS) entry which is preliminary data.</text>
</comment>
<proteinExistence type="predicted"/>
<reference evidence="3 4" key="1">
    <citation type="submission" date="2018-09" db="EMBL/GenBank/DDBJ databases">
        <title>The draft genome of Acinetobacter spp. strains.</title>
        <authorList>
            <person name="Qin J."/>
            <person name="Feng Y."/>
            <person name="Zong Z."/>
        </authorList>
    </citation>
    <scope>NUCLEOTIDE SEQUENCE [LARGE SCALE GENOMIC DNA]</scope>
    <source>
        <strain evidence="3 4">WCHAc060115</strain>
    </source>
</reference>
<dbReference type="AlphaFoldDB" id="A0A3A8EYQ9"/>
<protein>
    <recommendedName>
        <fullName evidence="2">Tail specific protease domain-containing protein</fullName>
    </recommendedName>
</protein>
<keyword evidence="1" id="KW-0732">Signal</keyword>
<dbReference type="EMBL" id="RAXT01000004">
    <property type="protein sequence ID" value="RKG39715.1"/>
    <property type="molecule type" value="Genomic_DNA"/>
</dbReference>
<organism evidence="3 4">
    <name type="scientific">Acinetobacter rongchengensis</name>
    <dbReference type="NCBI Taxonomy" id="2419601"/>
    <lineage>
        <taxon>Bacteria</taxon>
        <taxon>Pseudomonadati</taxon>
        <taxon>Pseudomonadota</taxon>
        <taxon>Gammaproteobacteria</taxon>
        <taxon>Moraxellales</taxon>
        <taxon>Moraxellaceae</taxon>
        <taxon>Acinetobacter</taxon>
    </lineage>
</organism>
<evidence type="ECO:0000259" key="2">
    <source>
        <dbReference type="SMART" id="SM00245"/>
    </source>
</evidence>
<evidence type="ECO:0000313" key="3">
    <source>
        <dbReference type="EMBL" id="RKG39715.1"/>
    </source>
</evidence>
<dbReference type="GO" id="GO:0030288">
    <property type="term" value="C:outer membrane-bounded periplasmic space"/>
    <property type="evidence" value="ECO:0007669"/>
    <property type="project" value="TreeGrafter"/>
</dbReference>